<accession>A0A6J4L208</accession>
<proteinExistence type="predicted"/>
<name>A0A6J4L208_9SPHI</name>
<dbReference type="GO" id="GO:0006313">
    <property type="term" value="P:DNA transposition"/>
    <property type="evidence" value="ECO:0007669"/>
    <property type="project" value="InterPro"/>
</dbReference>
<dbReference type="SMART" id="SM01321">
    <property type="entry name" value="Y1_Tnp"/>
    <property type="match status" value="1"/>
</dbReference>
<organism evidence="2">
    <name type="scientific">uncultured Cytophagales bacterium</name>
    <dbReference type="NCBI Taxonomy" id="158755"/>
    <lineage>
        <taxon>Bacteria</taxon>
        <taxon>Pseudomonadati</taxon>
        <taxon>Bacteroidota</taxon>
        <taxon>Sphingobacteriia</taxon>
        <taxon>Sphingobacteriales</taxon>
        <taxon>environmental samples</taxon>
    </lineage>
</organism>
<dbReference type="InterPro" id="IPR002686">
    <property type="entry name" value="Transposase_17"/>
</dbReference>
<dbReference type="GO" id="GO:0004803">
    <property type="term" value="F:transposase activity"/>
    <property type="evidence" value="ECO:0007669"/>
    <property type="project" value="InterPro"/>
</dbReference>
<evidence type="ECO:0000313" key="2">
    <source>
        <dbReference type="EMBL" id="CAA9320782.1"/>
    </source>
</evidence>
<dbReference type="EMBL" id="CADCTQ010000572">
    <property type="protein sequence ID" value="CAA9320782.1"/>
    <property type="molecule type" value="Genomic_DNA"/>
</dbReference>
<gene>
    <name evidence="2" type="ORF">AVDCRST_MAG56-6952</name>
</gene>
<sequence length="211" mass="24899">MITPLRNLLFVLYIIHYLCLKYNPAIHHRRSIRLKNYDYAQAGSYFVTICTRHRQHFFGKITENEMTYNDAGNMINEWWERIPGKFPDVQLGPYVTMPNHFHAIVINTGSVRADPRVCPNIPTDPRVCPNTPAEGEGEHGGSPLHAVVQWFKTMTTNAYIRGVKSYNWQPFDGKLWHRNYYEHIIRNETAYQRISNYIIYNPANWQQDKFH</sequence>
<evidence type="ECO:0000259" key="1">
    <source>
        <dbReference type="SMART" id="SM01321"/>
    </source>
</evidence>
<reference evidence="2" key="1">
    <citation type="submission" date="2020-02" db="EMBL/GenBank/DDBJ databases">
        <authorList>
            <person name="Meier V. D."/>
        </authorList>
    </citation>
    <scope>NUCLEOTIDE SEQUENCE</scope>
    <source>
        <strain evidence="2">AVDCRST_MAG56</strain>
    </source>
</reference>
<feature type="domain" description="Transposase IS200-like" evidence="1">
    <location>
        <begin position="40"/>
        <end position="201"/>
    </location>
</feature>
<protein>
    <recommendedName>
        <fullName evidence="1">Transposase IS200-like domain-containing protein</fullName>
    </recommendedName>
</protein>
<dbReference type="InterPro" id="IPR052715">
    <property type="entry name" value="RAYT_transposase"/>
</dbReference>
<dbReference type="SUPFAM" id="SSF143422">
    <property type="entry name" value="Transposase IS200-like"/>
    <property type="match status" value="1"/>
</dbReference>
<dbReference type="PANTHER" id="PTHR36966">
    <property type="entry name" value="REP-ASSOCIATED TYROSINE TRANSPOSASE"/>
    <property type="match status" value="1"/>
</dbReference>
<dbReference type="PANTHER" id="PTHR36966:SF1">
    <property type="entry name" value="REP-ASSOCIATED TYROSINE TRANSPOSASE"/>
    <property type="match status" value="1"/>
</dbReference>
<dbReference type="Gene3D" id="3.30.70.1290">
    <property type="entry name" value="Transposase IS200-like"/>
    <property type="match status" value="1"/>
</dbReference>
<dbReference type="AlphaFoldDB" id="A0A6J4L208"/>
<dbReference type="InterPro" id="IPR036515">
    <property type="entry name" value="Transposase_17_sf"/>
</dbReference>
<dbReference type="GO" id="GO:0043565">
    <property type="term" value="F:sequence-specific DNA binding"/>
    <property type="evidence" value="ECO:0007669"/>
    <property type="project" value="TreeGrafter"/>
</dbReference>